<dbReference type="NCBIfam" id="TIGR00494">
    <property type="entry name" value="crcB"/>
    <property type="match status" value="1"/>
</dbReference>
<keyword evidence="11" id="KW-0479">Metal-binding</keyword>
<evidence type="ECO:0000256" key="7">
    <source>
        <dbReference type="ARBA" id="ARBA00023136"/>
    </source>
</evidence>
<evidence type="ECO:0000256" key="4">
    <source>
        <dbReference type="ARBA" id="ARBA00022692"/>
    </source>
</evidence>
<feature type="transmembrane region" description="Helical" evidence="11">
    <location>
        <begin position="67"/>
        <end position="84"/>
    </location>
</feature>
<keyword evidence="8 11" id="KW-0407">Ion channel</keyword>
<comment type="function">
    <text evidence="11">Fluoride-specific ion channel. Important for reducing fluoride concentration in the cell, thus reducing its toxicity.</text>
</comment>
<keyword evidence="3" id="KW-0997">Cell inner membrane</keyword>
<dbReference type="Proteomes" id="UP000192333">
    <property type="component" value="Chromosome I"/>
</dbReference>
<keyword evidence="2 11" id="KW-1003">Cell membrane</keyword>
<evidence type="ECO:0000256" key="3">
    <source>
        <dbReference type="ARBA" id="ARBA00022519"/>
    </source>
</evidence>
<reference evidence="13" key="1">
    <citation type="submission" date="2017-04" db="EMBL/GenBank/DDBJ databases">
        <authorList>
            <person name="Varghese N."/>
            <person name="Submissions S."/>
        </authorList>
    </citation>
    <scope>NUCLEOTIDE SEQUENCE [LARGE SCALE GENOMIC DNA]</scope>
    <source>
        <strain evidence="13">DSM 16537</strain>
    </source>
</reference>
<sequence>MKQIILVGIGGGVGSILRYLVKVAAEKIYGNSFPLATFTANMLGCLLIGLLLGYFTKNQNIPADWSLLLITGFCGGFTTFSTFSSENLNLIQSGNYFTAMAYILGSLILGVLAVFVGFGLVK</sequence>
<feature type="binding site" evidence="11">
    <location>
        <position position="78"/>
    </location>
    <ligand>
        <name>Na(+)</name>
        <dbReference type="ChEBI" id="CHEBI:29101"/>
        <note>structural</note>
    </ligand>
</feature>
<keyword evidence="11" id="KW-0915">Sodium</keyword>
<dbReference type="GO" id="GO:0005886">
    <property type="term" value="C:plasma membrane"/>
    <property type="evidence" value="ECO:0007669"/>
    <property type="project" value="UniProtKB-SubCell"/>
</dbReference>
<feature type="binding site" evidence="11">
    <location>
        <position position="75"/>
    </location>
    <ligand>
        <name>Na(+)</name>
        <dbReference type="ChEBI" id="CHEBI:29101"/>
        <note>structural</note>
    </ligand>
</feature>
<dbReference type="PANTHER" id="PTHR28259:SF1">
    <property type="entry name" value="FLUORIDE EXPORT PROTEIN 1-RELATED"/>
    <property type="match status" value="1"/>
</dbReference>
<proteinExistence type="inferred from homology"/>
<accession>A0A1W2H0U6</accession>
<comment type="catalytic activity">
    <reaction evidence="10">
        <text>fluoride(in) = fluoride(out)</text>
        <dbReference type="Rhea" id="RHEA:76159"/>
        <dbReference type="ChEBI" id="CHEBI:17051"/>
    </reaction>
    <physiologicalReaction direction="left-to-right" evidence="10">
        <dbReference type="Rhea" id="RHEA:76160"/>
    </physiologicalReaction>
</comment>
<keyword evidence="4 11" id="KW-0812">Transmembrane</keyword>
<evidence type="ECO:0000256" key="11">
    <source>
        <dbReference type="HAMAP-Rule" id="MF_00454"/>
    </source>
</evidence>
<comment type="activity regulation">
    <text evidence="11">Na(+) is not transported, but it plays an essential structural role and its presence is essential for fluoride channel function.</text>
</comment>
<evidence type="ECO:0000256" key="10">
    <source>
        <dbReference type="ARBA" id="ARBA00035585"/>
    </source>
</evidence>
<evidence type="ECO:0000256" key="8">
    <source>
        <dbReference type="ARBA" id="ARBA00023303"/>
    </source>
</evidence>
<name>A0A1W2H0U6_9BACT</name>
<evidence type="ECO:0000313" key="12">
    <source>
        <dbReference type="EMBL" id="SMD42384.1"/>
    </source>
</evidence>
<dbReference type="Pfam" id="PF02537">
    <property type="entry name" value="CRCB"/>
    <property type="match status" value="1"/>
</dbReference>
<comment type="similarity">
    <text evidence="9 11">Belongs to the fluoride channel Fluc/FEX (TC 1.A.43) family.</text>
</comment>
<evidence type="ECO:0000256" key="6">
    <source>
        <dbReference type="ARBA" id="ARBA00023065"/>
    </source>
</evidence>
<feature type="transmembrane region" description="Helical" evidence="11">
    <location>
        <begin position="96"/>
        <end position="121"/>
    </location>
</feature>
<dbReference type="PANTHER" id="PTHR28259">
    <property type="entry name" value="FLUORIDE EXPORT PROTEIN 1-RELATED"/>
    <property type="match status" value="1"/>
</dbReference>
<dbReference type="RefSeq" id="WP_084119191.1">
    <property type="nucleotide sequence ID" value="NZ_LT838813.1"/>
</dbReference>
<dbReference type="AlphaFoldDB" id="A0A1W2H0U6"/>
<keyword evidence="6 11" id="KW-0406">Ion transport</keyword>
<keyword evidence="7 11" id="KW-0472">Membrane</keyword>
<protein>
    <recommendedName>
        <fullName evidence="11">Fluoride-specific ion channel FluC</fullName>
    </recommendedName>
</protein>
<keyword evidence="13" id="KW-1185">Reference proteome</keyword>
<evidence type="ECO:0000256" key="1">
    <source>
        <dbReference type="ARBA" id="ARBA00004651"/>
    </source>
</evidence>
<dbReference type="GO" id="GO:0046872">
    <property type="term" value="F:metal ion binding"/>
    <property type="evidence" value="ECO:0007669"/>
    <property type="project" value="UniProtKB-KW"/>
</dbReference>
<evidence type="ECO:0000256" key="5">
    <source>
        <dbReference type="ARBA" id="ARBA00022989"/>
    </source>
</evidence>
<evidence type="ECO:0000256" key="2">
    <source>
        <dbReference type="ARBA" id="ARBA00022475"/>
    </source>
</evidence>
<dbReference type="GO" id="GO:0062054">
    <property type="term" value="F:fluoride channel activity"/>
    <property type="evidence" value="ECO:0007669"/>
    <property type="project" value="UniProtKB-UniRule"/>
</dbReference>
<evidence type="ECO:0000256" key="9">
    <source>
        <dbReference type="ARBA" id="ARBA00035120"/>
    </source>
</evidence>
<evidence type="ECO:0000313" key="13">
    <source>
        <dbReference type="Proteomes" id="UP000192333"/>
    </source>
</evidence>
<gene>
    <name evidence="11" type="primary">fluC</name>
    <name evidence="11" type="synonym">crcB</name>
    <name evidence="12" type="ORF">SAMN00777080_0932</name>
</gene>
<dbReference type="NCBIfam" id="NF010791">
    <property type="entry name" value="PRK14195.1"/>
    <property type="match status" value="1"/>
</dbReference>
<dbReference type="InterPro" id="IPR003691">
    <property type="entry name" value="FluC"/>
</dbReference>
<dbReference type="GO" id="GO:0140114">
    <property type="term" value="P:cellular detoxification of fluoride"/>
    <property type="evidence" value="ECO:0007669"/>
    <property type="project" value="UniProtKB-UniRule"/>
</dbReference>
<comment type="subcellular location">
    <subcellularLocation>
        <location evidence="1 11">Cell membrane</location>
        <topology evidence="1 11">Multi-pass membrane protein</topology>
    </subcellularLocation>
</comment>
<keyword evidence="5 11" id="KW-1133">Transmembrane helix</keyword>
<keyword evidence="11" id="KW-0813">Transport</keyword>
<feature type="transmembrane region" description="Helical" evidence="11">
    <location>
        <begin position="35"/>
        <end position="55"/>
    </location>
</feature>
<organism evidence="12 13">
    <name type="scientific">Aquiflexum balticum DSM 16537</name>
    <dbReference type="NCBI Taxonomy" id="758820"/>
    <lineage>
        <taxon>Bacteria</taxon>
        <taxon>Pseudomonadati</taxon>
        <taxon>Bacteroidota</taxon>
        <taxon>Cytophagia</taxon>
        <taxon>Cytophagales</taxon>
        <taxon>Cyclobacteriaceae</taxon>
        <taxon>Aquiflexum</taxon>
    </lineage>
</organism>
<dbReference type="EMBL" id="LT838813">
    <property type="protein sequence ID" value="SMD42384.1"/>
    <property type="molecule type" value="Genomic_DNA"/>
</dbReference>
<dbReference type="HAMAP" id="MF_00454">
    <property type="entry name" value="FluC"/>
    <property type="match status" value="1"/>
</dbReference>